<feature type="compositionally biased region" description="Polar residues" evidence="1">
    <location>
        <begin position="40"/>
        <end position="56"/>
    </location>
</feature>
<evidence type="ECO:0000313" key="3">
    <source>
        <dbReference type="Proteomes" id="UP000218334"/>
    </source>
</evidence>
<dbReference type="AlphaFoldDB" id="A0A2H3AZY4"/>
<protein>
    <submittedName>
        <fullName evidence="2">Uncharacterized protein</fullName>
    </submittedName>
</protein>
<gene>
    <name evidence="2" type="ORF">ARMSODRAFT_964256</name>
</gene>
<accession>A0A2H3AZY4</accession>
<sequence length="102" mass="11664">MSSLLTVCSPDADDSFEVHWRWNSNAFPSSSVRFQRQETVKSNSFRPGRPRQSSDAQRYIPHHVNPGETTHQRASSGRHHLAALRRITAKQLHVWIPFQSSA</sequence>
<keyword evidence="3" id="KW-1185">Reference proteome</keyword>
<evidence type="ECO:0000313" key="2">
    <source>
        <dbReference type="EMBL" id="PBK62234.1"/>
    </source>
</evidence>
<reference evidence="3" key="1">
    <citation type="journal article" date="2017" name="Nat. Ecol. Evol.">
        <title>Genome expansion and lineage-specific genetic innovations in the forest pathogenic fungi Armillaria.</title>
        <authorList>
            <person name="Sipos G."/>
            <person name="Prasanna A.N."/>
            <person name="Walter M.C."/>
            <person name="O'Connor E."/>
            <person name="Balint B."/>
            <person name="Krizsan K."/>
            <person name="Kiss B."/>
            <person name="Hess J."/>
            <person name="Varga T."/>
            <person name="Slot J."/>
            <person name="Riley R."/>
            <person name="Boka B."/>
            <person name="Rigling D."/>
            <person name="Barry K."/>
            <person name="Lee J."/>
            <person name="Mihaltcheva S."/>
            <person name="LaButti K."/>
            <person name="Lipzen A."/>
            <person name="Waldron R."/>
            <person name="Moloney N.M."/>
            <person name="Sperisen C."/>
            <person name="Kredics L."/>
            <person name="Vagvoelgyi C."/>
            <person name="Patrignani A."/>
            <person name="Fitzpatrick D."/>
            <person name="Nagy I."/>
            <person name="Doyle S."/>
            <person name="Anderson J.B."/>
            <person name="Grigoriev I.V."/>
            <person name="Gueldener U."/>
            <person name="Muensterkoetter M."/>
            <person name="Nagy L.G."/>
        </authorList>
    </citation>
    <scope>NUCLEOTIDE SEQUENCE [LARGE SCALE GENOMIC DNA]</scope>
    <source>
        <strain evidence="3">28-4</strain>
    </source>
</reference>
<feature type="region of interest" description="Disordered" evidence="1">
    <location>
        <begin position="38"/>
        <end position="80"/>
    </location>
</feature>
<proteinExistence type="predicted"/>
<name>A0A2H3AZY4_9AGAR</name>
<dbReference type="EMBL" id="KZ293468">
    <property type="protein sequence ID" value="PBK62234.1"/>
    <property type="molecule type" value="Genomic_DNA"/>
</dbReference>
<dbReference type="Proteomes" id="UP000218334">
    <property type="component" value="Unassembled WGS sequence"/>
</dbReference>
<evidence type="ECO:0000256" key="1">
    <source>
        <dbReference type="SAM" id="MobiDB-lite"/>
    </source>
</evidence>
<organism evidence="2 3">
    <name type="scientific">Armillaria solidipes</name>
    <dbReference type="NCBI Taxonomy" id="1076256"/>
    <lineage>
        <taxon>Eukaryota</taxon>
        <taxon>Fungi</taxon>
        <taxon>Dikarya</taxon>
        <taxon>Basidiomycota</taxon>
        <taxon>Agaricomycotina</taxon>
        <taxon>Agaricomycetes</taxon>
        <taxon>Agaricomycetidae</taxon>
        <taxon>Agaricales</taxon>
        <taxon>Marasmiineae</taxon>
        <taxon>Physalacriaceae</taxon>
        <taxon>Armillaria</taxon>
    </lineage>
</organism>